<organism evidence="1">
    <name type="scientific">Pithovirus LCPAC304</name>
    <dbReference type="NCBI Taxonomy" id="2506594"/>
    <lineage>
        <taxon>Viruses</taxon>
        <taxon>Pithoviruses</taxon>
    </lineage>
</organism>
<reference evidence="1" key="1">
    <citation type="journal article" date="2019" name="MBio">
        <title>Virus Genomes from Deep Sea Sediments Expand the Ocean Megavirome and Support Independent Origins of Viral Gigantism.</title>
        <authorList>
            <person name="Backstrom D."/>
            <person name="Yutin N."/>
            <person name="Jorgensen S.L."/>
            <person name="Dharamshi J."/>
            <person name="Homa F."/>
            <person name="Zaremba-Niedwiedzka K."/>
            <person name="Spang A."/>
            <person name="Wolf Y.I."/>
            <person name="Koonin E.V."/>
            <person name="Ettema T.J."/>
        </authorList>
    </citation>
    <scope>NUCLEOTIDE SEQUENCE</scope>
</reference>
<gene>
    <name evidence="1" type="ORF">LCPAC304_07030</name>
</gene>
<evidence type="ECO:0000313" key="1">
    <source>
        <dbReference type="EMBL" id="QBK92356.1"/>
    </source>
</evidence>
<accession>A0A481Z9R1</accession>
<dbReference type="EMBL" id="MK500576">
    <property type="protein sequence ID" value="QBK92356.1"/>
    <property type="molecule type" value="Genomic_DNA"/>
</dbReference>
<sequence length="137" mass="16223">MVYALFSKFYYFYTKIVNPSLKMGQEVSSAERLEEEDLETTVEKQPKKVMCPHCMTTVATYRCKQRMDNMSDILKYKDLVPFWDNQLRAQKGMYIVVYMGCETCMTEEAKPSFTHFQEGWDDAFFVEDTYEMANVEE</sequence>
<proteinExistence type="predicted"/>
<name>A0A481Z9R1_9VIRU</name>
<protein>
    <submittedName>
        <fullName evidence="1">Uncharacterized protein</fullName>
    </submittedName>
</protein>